<feature type="domain" description="D-arabinono-1,4-lactone oxidase C-terminal" evidence="2">
    <location>
        <begin position="13"/>
        <end position="139"/>
    </location>
</feature>
<gene>
    <name evidence="3" type="ORF">AB3X52_13820</name>
</gene>
<evidence type="ECO:0000313" key="4">
    <source>
        <dbReference type="Proteomes" id="UP001556631"/>
    </source>
</evidence>
<dbReference type="EMBL" id="JBFPJR010000025">
    <property type="protein sequence ID" value="MEX0428702.1"/>
    <property type="molecule type" value="Genomic_DNA"/>
</dbReference>
<dbReference type="InterPro" id="IPR007173">
    <property type="entry name" value="ALO_C"/>
</dbReference>
<evidence type="ECO:0000256" key="1">
    <source>
        <dbReference type="ARBA" id="ARBA00023002"/>
    </source>
</evidence>
<dbReference type="PANTHER" id="PTHR43762:SF1">
    <property type="entry name" value="D-ARABINONO-1,4-LACTONE OXIDASE"/>
    <property type="match status" value="1"/>
</dbReference>
<dbReference type="Gene3D" id="1.10.45.10">
    <property type="entry name" value="Vanillyl-alcohol Oxidase, Chain A, domain 4"/>
    <property type="match status" value="1"/>
</dbReference>
<dbReference type="Pfam" id="PF04030">
    <property type="entry name" value="ALO"/>
    <property type="match status" value="1"/>
</dbReference>
<dbReference type="RefSeq" id="WP_367994674.1">
    <property type="nucleotide sequence ID" value="NZ_JBFPJR010000025.1"/>
</dbReference>
<accession>A0ABV3T254</accession>
<dbReference type="PANTHER" id="PTHR43762">
    <property type="entry name" value="L-GULONOLACTONE OXIDASE"/>
    <property type="match status" value="1"/>
</dbReference>
<evidence type="ECO:0000259" key="2">
    <source>
        <dbReference type="Pfam" id="PF04030"/>
    </source>
</evidence>
<name>A0ABV3T254_9ACTN</name>
<proteinExistence type="predicted"/>
<keyword evidence="4" id="KW-1185">Reference proteome</keyword>
<keyword evidence="1" id="KW-0560">Oxidoreductase</keyword>
<protein>
    <submittedName>
        <fullName evidence="3">D-arabinono-1,4-lactone oxidase</fullName>
    </submittedName>
</protein>
<sequence>RLGFQPSRGEELQTEYLLPMTRAAEALAALRRLSSRLAPFLLVAEIRAVAADDLWLSGAYGADTLALHFTWRLDADGVHDVLPAMEDLLLPLGARPHWGKLFAAGPDDLASLYPRWEDFRSLRARFDPELKFGNAWLERYLG</sequence>
<feature type="non-terminal residue" evidence="3">
    <location>
        <position position="1"/>
    </location>
</feature>
<dbReference type="InterPro" id="IPR010031">
    <property type="entry name" value="FAD_lactone_oxidase-like"/>
</dbReference>
<comment type="caution">
    <text evidence="3">The sequence shown here is derived from an EMBL/GenBank/DDBJ whole genome shotgun (WGS) entry which is preliminary data.</text>
</comment>
<evidence type="ECO:0000313" key="3">
    <source>
        <dbReference type="EMBL" id="MEX0428702.1"/>
    </source>
</evidence>
<organism evidence="3 4">
    <name type="scientific">Nocardioides eburneus</name>
    <dbReference type="NCBI Taxonomy" id="3231482"/>
    <lineage>
        <taxon>Bacteria</taxon>
        <taxon>Bacillati</taxon>
        <taxon>Actinomycetota</taxon>
        <taxon>Actinomycetes</taxon>
        <taxon>Propionibacteriales</taxon>
        <taxon>Nocardioidaceae</taxon>
        <taxon>Nocardioides</taxon>
    </lineage>
</organism>
<reference evidence="3 4" key="1">
    <citation type="submission" date="2024-07" db="EMBL/GenBank/DDBJ databases">
        <authorList>
            <person name="Lee S."/>
            <person name="Kang M."/>
        </authorList>
    </citation>
    <scope>NUCLEOTIDE SEQUENCE [LARGE SCALE GENOMIC DNA]</scope>
    <source>
        <strain evidence="3 4">DS6</strain>
    </source>
</reference>
<dbReference type="InterPro" id="IPR016171">
    <property type="entry name" value="Vanillyl_alc_oxidase_C-sub2"/>
</dbReference>
<dbReference type="Gene3D" id="3.30.70.2520">
    <property type="match status" value="1"/>
</dbReference>
<dbReference type="Proteomes" id="UP001556631">
    <property type="component" value="Unassembled WGS sequence"/>
</dbReference>